<dbReference type="SUPFAM" id="SSF51905">
    <property type="entry name" value="FAD/NAD(P)-binding domain"/>
    <property type="match status" value="1"/>
</dbReference>
<reference evidence="3" key="1">
    <citation type="journal article" date="2015" name="Nature">
        <title>Complex archaea that bridge the gap between prokaryotes and eukaryotes.</title>
        <authorList>
            <person name="Spang A."/>
            <person name="Saw J.H."/>
            <person name="Jorgensen S.L."/>
            <person name="Zaremba-Niedzwiedzka K."/>
            <person name="Martijn J."/>
            <person name="Lind A.E."/>
            <person name="van Eijk R."/>
            <person name="Schleper C."/>
            <person name="Guy L."/>
            <person name="Ettema T.J."/>
        </authorList>
    </citation>
    <scope>NUCLEOTIDE SEQUENCE</scope>
</reference>
<proteinExistence type="predicted"/>
<feature type="domain" description="Amine oxidase" evidence="2">
    <location>
        <begin position="12"/>
        <end position="286"/>
    </location>
</feature>
<evidence type="ECO:0000256" key="1">
    <source>
        <dbReference type="ARBA" id="ARBA00023002"/>
    </source>
</evidence>
<dbReference type="Gene3D" id="3.50.50.60">
    <property type="entry name" value="FAD/NAD(P)-binding domain"/>
    <property type="match status" value="1"/>
</dbReference>
<name>A0A0F9FPN8_9ZZZZ</name>
<sequence>MKTCIIVGGGVCGLTASILLSEHFDRVVLVEQSESVGGLLGSVCDEQGNYYDQGTHIPVTTGIAEVDNILFDIPDINDNWHRFKKLETGNFFVDSWDLETQTIDARKLEEAQYHKGIGEFLSLSNDCSEMNIEDYLKQTLGPTFYKHLAKPVLEKLYGKDIDKDRLSRDTSINYFGANRIKAFDESLTRVLKQHLEIDKKLGFHTSAEYEQQLEAAGVETPTYYYPKVGGAQNWIDALTTKAINVGVEIIYKTQITKITAHEHTIKAVELHDGSRIECDLVFWSAPPVFALKAGGLQVASYKPTFRTAYILHATFDQTLLNSRSHYLWNWDPSSDIFRITLYDNLRKGLSHSVSAEVLRDKKEQAYTLSQGVEDLKRMQLVASDAKLVSGFVQQINNTFPVPTFEFNDATHMNYKTLTGAYCNILVSGRFSGRCWLLHDVLKLAYQDISAYCRCE</sequence>
<evidence type="ECO:0000313" key="3">
    <source>
        <dbReference type="EMBL" id="KKL88193.1"/>
    </source>
</evidence>
<dbReference type="GO" id="GO:0016491">
    <property type="term" value="F:oxidoreductase activity"/>
    <property type="evidence" value="ECO:0007669"/>
    <property type="project" value="UniProtKB-KW"/>
</dbReference>
<accession>A0A0F9FPN8</accession>
<dbReference type="EMBL" id="LAZR01020635">
    <property type="protein sequence ID" value="KKL88193.1"/>
    <property type="molecule type" value="Genomic_DNA"/>
</dbReference>
<dbReference type="Pfam" id="PF01593">
    <property type="entry name" value="Amino_oxidase"/>
    <property type="match status" value="1"/>
</dbReference>
<keyword evidence="1" id="KW-0560">Oxidoreductase</keyword>
<organism evidence="3">
    <name type="scientific">marine sediment metagenome</name>
    <dbReference type="NCBI Taxonomy" id="412755"/>
    <lineage>
        <taxon>unclassified sequences</taxon>
        <taxon>metagenomes</taxon>
        <taxon>ecological metagenomes</taxon>
    </lineage>
</organism>
<dbReference type="PANTHER" id="PTHR43734">
    <property type="entry name" value="PHYTOENE DESATURASE"/>
    <property type="match status" value="1"/>
</dbReference>
<dbReference type="AlphaFoldDB" id="A0A0F9FPN8"/>
<comment type="caution">
    <text evidence="3">The sequence shown here is derived from an EMBL/GenBank/DDBJ whole genome shotgun (WGS) entry which is preliminary data.</text>
</comment>
<dbReference type="PANTHER" id="PTHR43734:SF7">
    <property type="entry name" value="4,4'-DIAPONEUROSPORENE OXYGENASE"/>
    <property type="match status" value="1"/>
</dbReference>
<dbReference type="InterPro" id="IPR002937">
    <property type="entry name" value="Amino_oxidase"/>
</dbReference>
<evidence type="ECO:0000259" key="2">
    <source>
        <dbReference type="Pfam" id="PF01593"/>
    </source>
</evidence>
<protein>
    <recommendedName>
        <fullName evidence="2">Amine oxidase domain-containing protein</fullName>
    </recommendedName>
</protein>
<gene>
    <name evidence="3" type="ORF">LCGC14_1927160</name>
</gene>
<dbReference type="InterPro" id="IPR036188">
    <property type="entry name" value="FAD/NAD-bd_sf"/>
</dbReference>